<evidence type="ECO:0008006" key="3">
    <source>
        <dbReference type="Google" id="ProtNLM"/>
    </source>
</evidence>
<comment type="caution">
    <text evidence="1">The sequence shown here is derived from an EMBL/GenBank/DDBJ whole genome shotgun (WGS) entry which is preliminary data.</text>
</comment>
<reference evidence="1" key="1">
    <citation type="submission" date="2024-01" db="EMBL/GenBank/DDBJ databases">
        <authorList>
            <person name="Webb A."/>
        </authorList>
    </citation>
    <scope>NUCLEOTIDE SEQUENCE</scope>
    <source>
        <strain evidence="1">Pm1</strain>
    </source>
</reference>
<dbReference type="InterPro" id="IPR009422">
    <property type="entry name" value="Gemin6"/>
</dbReference>
<proteinExistence type="predicted"/>
<dbReference type="GO" id="GO:0000245">
    <property type="term" value="P:spliceosomal complex assembly"/>
    <property type="evidence" value="ECO:0007669"/>
    <property type="project" value="InterPro"/>
</dbReference>
<dbReference type="Proteomes" id="UP001162060">
    <property type="component" value="Unassembled WGS sequence"/>
</dbReference>
<dbReference type="PANTHER" id="PTHR14710:SF2">
    <property type="entry name" value="GEM-ASSOCIATED PROTEIN 6"/>
    <property type="match status" value="1"/>
</dbReference>
<gene>
    <name evidence="1" type="ORF">PM001_LOCUS15482</name>
</gene>
<dbReference type="GO" id="GO:0032797">
    <property type="term" value="C:SMN complex"/>
    <property type="evidence" value="ECO:0007669"/>
    <property type="project" value="TreeGrafter"/>
</dbReference>
<dbReference type="PANTHER" id="PTHR14710">
    <property type="entry name" value="GEM-ASSOCIATED PROTEIN 6"/>
    <property type="match status" value="1"/>
</dbReference>
<dbReference type="GO" id="GO:0000387">
    <property type="term" value="P:spliceosomal snRNP assembly"/>
    <property type="evidence" value="ECO:0007669"/>
    <property type="project" value="TreeGrafter"/>
</dbReference>
<organism evidence="1 2">
    <name type="scientific">Peronospora matthiolae</name>
    <dbReference type="NCBI Taxonomy" id="2874970"/>
    <lineage>
        <taxon>Eukaryota</taxon>
        <taxon>Sar</taxon>
        <taxon>Stramenopiles</taxon>
        <taxon>Oomycota</taxon>
        <taxon>Peronosporomycetes</taxon>
        <taxon>Peronosporales</taxon>
        <taxon>Peronosporaceae</taxon>
        <taxon>Peronospora</taxon>
    </lineage>
</organism>
<dbReference type="GO" id="GO:0005634">
    <property type="term" value="C:nucleus"/>
    <property type="evidence" value="ECO:0007669"/>
    <property type="project" value="InterPro"/>
</dbReference>
<dbReference type="EMBL" id="CAKLBY020000166">
    <property type="protein sequence ID" value="CAK7930332.1"/>
    <property type="molecule type" value="Genomic_DNA"/>
</dbReference>
<dbReference type="AlphaFoldDB" id="A0AAV1U9J4"/>
<evidence type="ECO:0000313" key="2">
    <source>
        <dbReference type="Proteomes" id="UP001162060"/>
    </source>
</evidence>
<evidence type="ECO:0000313" key="1">
    <source>
        <dbReference type="EMBL" id="CAK7930332.1"/>
    </source>
</evidence>
<dbReference type="Gene3D" id="2.30.30.100">
    <property type="match status" value="1"/>
</dbReference>
<protein>
    <recommendedName>
        <fullName evidence="3">Gem-associated protein 6</fullName>
    </recommendedName>
</protein>
<accession>A0AAV1U9J4</accession>
<name>A0AAV1U9J4_9STRA</name>
<sequence>MTNEKTLFRQFCPWIGQPVRVQLQIGRATDGVLYCIDPETEDVALLVPSGQNNSEYSVKIVLAHDIRGVEKEPLCGFTSVGLPTLASLTKELAKGKECDRGEDAAVIHQRREELCQFLTNKFVPFEVVEDGSVRVFGGAATLREPFRLVECGNEQLLRQLHKLLDEFGQLHE</sequence>